<proteinExistence type="predicted"/>
<evidence type="ECO:0000313" key="1">
    <source>
        <dbReference type="EMBL" id="KRZ46695.1"/>
    </source>
</evidence>
<gene>
    <name evidence="1" type="ORF">T02_3580</name>
</gene>
<organism evidence="1 2">
    <name type="scientific">Trichinella nativa</name>
    <dbReference type="NCBI Taxonomy" id="6335"/>
    <lineage>
        <taxon>Eukaryota</taxon>
        <taxon>Metazoa</taxon>
        <taxon>Ecdysozoa</taxon>
        <taxon>Nematoda</taxon>
        <taxon>Enoplea</taxon>
        <taxon>Dorylaimia</taxon>
        <taxon>Trichinellida</taxon>
        <taxon>Trichinellidae</taxon>
        <taxon>Trichinella</taxon>
    </lineage>
</organism>
<keyword evidence="2" id="KW-1185">Reference proteome</keyword>
<name>A0A0V1KHI3_9BILA</name>
<dbReference type="Proteomes" id="UP000054721">
    <property type="component" value="Unassembled WGS sequence"/>
</dbReference>
<accession>A0A0V1KHI3</accession>
<evidence type="ECO:0000313" key="2">
    <source>
        <dbReference type="Proteomes" id="UP000054721"/>
    </source>
</evidence>
<reference evidence="1 2" key="1">
    <citation type="submission" date="2015-05" db="EMBL/GenBank/DDBJ databases">
        <title>Evolution of Trichinella species and genotypes.</title>
        <authorList>
            <person name="Korhonen P.K."/>
            <person name="Edoardo P."/>
            <person name="Giuseppe L.R."/>
            <person name="Gasser R.B."/>
        </authorList>
    </citation>
    <scope>NUCLEOTIDE SEQUENCE [LARGE SCALE GENOMIC DNA]</scope>
    <source>
        <strain evidence="1">ISS10</strain>
    </source>
</reference>
<dbReference type="EMBL" id="JYDW01002486">
    <property type="protein sequence ID" value="KRZ46695.1"/>
    <property type="molecule type" value="Genomic_DNA"/>
</dbReference>
<comment type="caution">
    <text evidence="1">The sequence shown here is derived from an EMBL/GenBank/DDBJ whole genome shotgun (WGS) entry which is preliminary data.</text>
</comment>
<sequence length="45" mass="4856">MGGGGRDRRDYNSVWVEGMAGREWLAGMQFCLGGGNGCRLTIYSA</sequence>
<protein>
    <submittedName>
        <fullName evidence="1">Uncharacterized protein</fullName>
    </submittedName>
</protein>
<dbReference type="AlphaFoldDB" id="A0A0V1KHI3"/>